<evidence type="ECO:0000256" key="5">
    <source>
        <dbReference type="SAM" id="Phobius"/>
    </source>
</evidence>
<evidence type="ECO:0000256" key="2">
    <source>
        <dbReference type="ARBA" id="ARBA00022692"/>
    </source>
</evidence>
<dbReference type="AlphaFoldDB" id="A0A7R8V5M4"/>
<keyword evidence="7" id="KW-1185">Reference proteome</keyword>
<protein>
    <submittedName>
        <fullName evidence="6">Uncharacterized protein</fullName>
    </submittedName>
</protein>
<evidence type="ECO:0000313" key="7">
    <source>
        <dbReference type="Proteomes" id="UP000594454"/>
    </source>
</evidence>
<organism evidence="6 7">
    <name type="scientific">Hermetia illucens</name>
    <name type="common">Black soldier fly</name>
    <dbReference type="NCBI Taxonomy" id="343691"/>
    <lineage>
        <taxon>Eukaryota</taxon>
        <taxon>Metazoa</taxon>
        <taxon>Ecdysozoa</taxon>
        <taxon>Arthropoda</taxon>
        <taxon>Hexapoda</taxon>
        <taxon>Insecta</taxon>
        <taxon>Pterygota</taxon>
        <taxon>Neoptera</taxon>
        <taxon>Endopterygota</taxon>
        <taxon>Diptera</taxon>
        <taxon>Brachycera</taxon>
        <taxon>Stratiomyomorpha</taxon>
        <taxon>Stratiomyidae</taxon>
        <taxon>Hermetiinae</taxon>
        <taxon>Hermetia</taxon>
    </lineage>
</organism>
<name>A0A7R8V5M4_HERIL</name>
<reference evidence="6 7" key="1">
    <citation type="submission" date="2020-11" db="EMBL/GenBank/DDBJ databases">
        <authorList>
            <person name="Wallbank WR R."/>
            <person name="Pardo Diaz C."/>
            <person name="Kozak K."/>
            <person name="Martin S."/>
            <person name="Jiggins C."/>
            <person name="Moest M."/>
            <person name="Warren A I."/>
            <person name="Generalovic N T."/>
            <person name="Byers J.R.P. K."/>
            <person name="Montejo-Kovacevich G."/>
            <person name="Yen C E."/>
        </authorList>
    </citation>
    <scope>NUCLEOTIDE SEQUENCE [LARGE SCALE GENOMIC DNA]</scope>
</reference>
<comment type="subcellular location">
    <subcellularLocation>
        <location evidence="1">Membrane</location>
        <topology evidence="1">Multi-pass membrane protein</topology>
    </subcellularLocation>
</comment>
<proteinExistence type="predicted"/>
<feature type="transmembrane region" description="Helical" evidence="5">
    <location>
        <begin position="99"/>
        <end position="123"/>
    </location>
</feature>
<dbReference type="PANTHER" id="PTHR21284">
    <property type="entry name" value="EG:80H7.2 PROTEIN"/>
    <property type="match status" value="1"/>
</dbReference>
<feature type="transmembrane region" description="Helical" evidence="5">
    <location>
        <begin position="143"/>
        <end position="162"/>
    </location>
</feature>
<dbReference type="OMA" id="NGCHHIF"/>
<dbReference type="FunCoup" id="A0A7R8V5M4">
    <property type="interactions" value="7"/>
</dbReference>
<sequence>MAASTGVEKNEYPKASNALVFGAILTYVASLALMMAFCSPYWIESYPETHSSFKNMGLWEYCFKEYTYPYYQFPRTFDGCHNIFSEEYYVIREWLVPGWLMVVQAFVTLAFILTFFSLVLMSLEIVRWPLKGVLQYEWIMTRIACICTGISSVFLFLGVTIFGANAYRRDWLMYPKFNVLSWAYSLAVVAFMILGLAGFVLHRDAKRAYEVRSEAKNLVMQMEMQEPGFQAAPHHRSRSLQGYI</sequence>
<evidence type="ECO:0000313" key="6">
    <source>
        <dbReference type="EMBL" id="CAD7092909.1"/>
    </source>
</evidence>
<dbReference type="GO" id="GO:0019991">
    <property type="term" value="P:septate junction assembly"/>
    <property type="evidence" value="ECO:0007669"/>
    <property type="project" value="TreeGrafter"/>
</dbReference>
<feature type="transmembrane region" description="Helical" evidence="5">
    <location>
        <begin position="182"/>
        <end position="202"/>
    </location>
</feature>
<dbReference type="PANTHER" id="PTHR21284:SF12">
    <property type="entry name" value="EG:80H7.2 PROTEIN"/>
    <property type="match status" value="1"/>
</dbReference>
<dbReference type="OrthoDB" id="6140671at2759"/>
<dbReference type="Gene3D" id="1.20.140.150">
    <property type="match status" value="1"/>
</dbReference>
<evidence type="ECO:0000256" key="4">
    <source>
        <dbReference type="ARBA" id="ARBA00023136"/>
    </source>
</evidence>
<evidence type="ECO:0000256" key="3">
    <source>
        <dbReference type="ARBA" id="ARBA00022989"/>
    </source>
</evidence>
<accession>A0A7R8V5M4</accession>
<evidence type="ECO:0000256" key="1">
    <source>
        <dbReference type="ARBA" id="ARBA00004141"/>
    </source>
</evidence>
<feature type="transmembrane region" description="Helical" evidence="5">
    <location>
        <begin position="18"/>
        <end position="43"/>
    </location>
</feature>
<dbReference type="Proteomes" id="UP000594454">
    <property type="component" value="Chromosome 6"/>
</dbReference>
<keyword evidence="2 5" id="KW-0812">Transmembrane</keyword>
<dbReference type="GO" id="GO:0005918">
    <property type="term" value="C:septate junction"/>
    <property type="evidence" value="ECO:0007669"/>
    <property type="project" value="TreeGrafter"/>
</dbReference>
<keyword evidence="3 5" id="KW-1133">Transmembrane helix</keyword>
<dbReference type="GO" id="GO:0035151">
    <property type="term" value="P:regulation of tube size, open tracheal system"/>
    <property type="evidence" value="ECO:0007669"/>
    <property type="project" value="TreeGrafter"/>
</dbReference>
<dbReference type="GO" id="GO:0016020">
    <property type="term" value="C:membrane"/>
    <property type="evidence" value="ECO:0007669"/>
    <property type="project" value="UniProtKB-SubCell"/>
</dbReference>
<gene>
    <name evidence="6" type="ORF">HERILL_LOCUS15236</name>
</gene>
<dbReference type="InterPro" id="IPR004031">
    <property type="entry name" value="PMP22/EMP/MP20/Claudin"/>
</dbReference>
<dbReference type="Pfam" id="PF13903">
    <property type="entry name" value="Claudin_2"/>
    <property type="match status" value="1"/>
</dbReference>
<dbReference type="InParanoid" id="A0A7R8V5M4"/>
<keyword evidence="4 5" id="KW-0472">Membrane</keyword>
<dbReference type="EMBL" id="LR899014">
    <property type="protein sequence ID" value="CAD7092909.1"/>
    <property type="molecule type" value="Genomic_DNA"/>
</dbReference>